<evidence type="ECO:0000313" key="1">
    <source>
        <dbReference type="EMBL" id="MDI4510820.1"/>
    </source>
</evidence>
<dbReference type="RefSeq" id="WP_248106404.1">
    <property type="nucleotide sequence ID" value="NZ_JAHXOB010000003.1"/>
</dbReference>
<dbReference type="AlphaFoldDB" id="A0AAW6TI11"/>
<sequence length="205" mass="23921">MALPTKPKRSTKRTNTKVSESMVNYEILLPNDRPKLVTSLDEVIENIKNFSLELESYEEGGGDRYVDYVMENMSHYRAWYAYKDEKTATYLFAPSKYIGYQDMTASKYVETYSYMDGRKTEKVLSEWFEMLDESEEDFDSLNRKLLAVFSATGKTINALFRINVLKREEDNELLEKDLVDLIYKVFLGLSDESKALIKQKISNKI</sequence>
<dbReference type="EMBL" id="SSCJ01000013">
    <property type="protein sequence ID" value="MDI4510820.1"/>
    <property type="molecule type" value="Genomic_DNA"/>
</dbReference>
<accession>A0AAW6TI11</accession>
<name>A0AAW6TI11_FAUOS</name>
<protein>
    <submittedName>
        <fullName evidence="1">Uncharacterized protein</fullName>
    </submittedName>
</protein>
<comment type="caution">
    <text evidence="1">The sequence shown here is derived from an EMBL/GenBank/DDBJ whole genome shotgun (WGS) entry which is preliminary data.</text>
</comment>
<gene>
    <name evidence="1" type="ORF">E6P75_11510</name>
</gene>
<proteinExistence type="predicted"/>
<organism evidence="1">
    <name type="scientific">Faucicola osloensis</name>
    <name type="common">Moraxella osloensis</name>
    <dbReference type="NCBI Taxonomy" id="34062"/>
    <lineage>
        <taxon>Bacteria</taxon>
        <taxon>Pseudomonadati</taxon>
        <taxon>Pseudomonadota</taxon>
        <taxon>Gammaproteobacteria</taxon>
        <taxon>Moraxellales</taxon>
        <taxon>Moraxellaceae</taxon>
        <taxon>Faucicola</taxon>
    </lineage>
</organism>
<reference evidence="1" key="1">
    <citation type="submission" date="2019-04" db="EMBL/GenBank/DDBJ databases">
        <title>Moraxella osloensis CCUG 73412, isolated from corneal scrapings as causative agent of keratitis.</title>
        <authorList>
            <person name="Connolly G."/>
            <person name="Jaen-Luchoro D."/>
            <person name="Pinyeiro-Iglesias B."/>
            <person name="Curry A."/>
            <person name="Knowles S."/>
            <person name="Moore E.R.B."/>
        </authorList>
    </citation>
    <scope>NUCLEOTIDE SEQUENCE</scope>
    <source>
        <strain evidence="1">CCUG 73412</strain>
    </source>
</reference>